<evidence type="ECO:0000313" key="1">
    <source>
        <dbReference type="EMBL" id="JAH03904.1"/>
    </source>
</evidence>
<name>A0A0E9PHA3_ANGAN</name>
<reference evidence="1" key="1">
    <citation type="submission" date="2014-11" db="EMBL/GenBank/DDBJ databases">
        <authorList>
            <person name="Amaro Gonzalez C."/>
        </authorList>
    </citation>
    <scope>NUCLEOTIDE SEQUENCE</scope>
</reference>
<protein>
    <submittedName>
        <fullName evidence="1">Uncharacterized protein</fullName>
    </submittedName>
</protein>
<accession>A0A0E9PHA3</accession>
<sequence>MHVGFAEIWALQLHWPNCPFAFSVYWTNFNLVKFVNVVIFKCKCRYQG</sequence>
<reference evidence="1" key="2">
    <citation type="journal article" date="2015" name="Fish Shellfish Immunol.">
        <title>Early steps in the European eel (Anguilla anguilla)-Vibrio vulnificus interaction in the gills: Role of the RtxA13 toxin.</title>
        <authorList>
            <person name="Callol A."/>
            <person name="Pajuelo D."/>
            <person name="Ebbesson L."/>
            <person name="Teles M."/>
            <person name="MacKenzie S."/>
            <person name="Amaro C."/>
        </authorList>
    </citation>
    <scope>NUCLEOTIDE SEQUENCE</scope>
</reference>
<dbReference type="EMBL" id="GBXM01104673">
    <property type="protein sequence ID" value="JAH03904.1"/>
    <property type="molecule type" value="Transcribed_RNA"/>
</dbReference>
<organism evidence="1">
    <name type="scientific">Anguilla anguilla</name>
    <name type="common">European freshwater eel</name>
    <name type="synonym">Muraena anguilla</name>
    <dbReference type="NCBI Taxonomy" id="7936"/>
    <lineage>
        <taxon>Eukaryota</taxon>
        <taxon>Metazoa</taxon>
        <taxon>Chordata</taxon>
        <taxon>Craniata</taxon>
        <taxon>Vertebrata</taxon>
        <taxon>Euteleostomi</taxon>
        <taxon>Actinopterygii</taxon>
        <taxon>Neopterygii</taxon>
        <taxon>Teleostei</taxon>
        <taxon>Anguilliformes</taxon>
        <taxon>Anguillidae</taxon>
        <taxon>Anguilla</taxon>
    </lineage>
</organism>
<proteinExistence type="predicted"/>
<dbReference type="AlphaFoldDB" id="A0A0E9PHA3"/>